<dbReference type="InterPro" id="IPR016667">
    <property type="entry name" value="Caps_polysacc_synth_CpsB/CapC"/>
</dbReference>
<dbReference type="PANTHER" id="PTHR39181">
    <property type="entry name" value="TYROSINE-PROTEIN PHOSPHATASE YWQE"/>
    <property type="match status" value="1"/>
</dbReference>
<keyword evidence="3" id="KW-0378">Hydrolase</keyword>
<evidence type="ECO:0000256" key="3">
    <source>
        <dbReference type="ARBA" id="ARBA00022801"/>
    </source>
</evidence>
<dbReference type="GO" id="GO:0030145">
    <property type="term" value="F:manganese ion binding"/>
    <property type="evidence" value="ECO:0007669"/>
    <property type="project" value="InterPro"/>
</dbReference>
<dbReference type="SUPFAM" id="SSF89550">
    <property type="entry name" value="PHP domain-like"/>
    <property type="match status" value="1"/>
</dbReference>
<dbReference type="Pfam" id="PF19567">
    <property type="entry name" value="CpsB_CapC"/>
    <property type="match status" value="1"/>
</dbReference>
<organism evidence="5 6">
    <name type="scientific">Phocaeicola dorei</name>
    <dbReference type="NCBI Taxonomy" id="357276"/>
    <lineage>
        <taxon>Bacteria</taxon>
        <taxon>Pseudomonadati</taxon>
        <taxon>Bacteroidota</taxon>
        <taxon>Bacteroidia</taxon>
        <taxon>Bacteroidales</taxon>
        <taxon>Bacteroidaceae</taxon>
        <taxon>Phocaeicola</taxon>
    </lineage>
</organism>
<dbReference type="EC" id="3.1.3.48" evidence="2"/>
<gene>
    <name evidence="5" type="ORF">QNN11_10720</name>
</gene>
<dbReference type="InterPro" id="IPR016195">
    <property type="entry name" value="Pol/histidinol_Pase-like"/>
</dbReference>
<evidence type="ECO:0000256" key="1">
    <source>
        <dbReference type="ARBA" id="ARBA00005750"/>
    </source>
</evidence>
<evidence type="ECO:0000313" key="6">
    <source>
        <dbReference type="Proteomes" id="UP001177934"/>
    </source>
</evidence>
<comment type="similarity">
    <text evidence="1">Belongs to the metallo-dependent hydrolases superfamily. CpsB/CapC family.</text>
</comment>
<evidence type="ECO:0000313" key="5">
    <source>
        <dbReference type="EMBL" id="WHX11659.1"/>
    </source>
</evidence>
<dbReference type="AlphaFoldDB" id="A0AA95HT68"/>
<dbReference type="Gene3D" id="3.20.20.140">
    <property type="entry name" value="Metal-dependent hydrolases"/>
    <property type="match status" value="1"/>
</dbReference>
<name>A0AA95HT68_9BACT</name>
<dbReference type="PANTHER" id="PTHR39181:SF1">
    <property type="entry name" value="TYROSINE-PROTEIN PHOSPHATASE YWQE"/>
    <property type="match status" value="1"/>
</dbReference>
<evidence type="ECO:0000256" key="2">
    <source>
        <dbReference type="ARBA" id="ARBA00013064"/>
    </source>
</evidence>
<protein>
    <recommendedName>
        <fullName evidence="2">protein-tyrosine-phosphatase</fullName>
        <ecNumber evidence="2">3.1.3.48</ecNumber>
    </recommendedName>
</protein>
<dbReference type="EMBL" id="CP126056">
    <property type="protein sequence ID" value="WHX11659.1"/>
    <property type="molecule type" value="Genomic_DNA"/>
</dbReference>
<comment type="catalytic activity">
    <reaction evidence="4">
        <text>O-phospho-L-tyrosyl-[protein] + H2O = L-tyrosyl-[protein] + phosphate</text>
        <dbReference type="Rhea" id="RHEA:10684"/>
        <dbReference type="Rhea" id="RHEA-COMP:10136"/>
        <dbReference type="Rhea" id="RHEA-COMP:20101"/>
        <dbReference type="ChEBI" id="CHEBI:15377"/>
        <dbReference type="ChEBI" id="CHEBI:43474"/>
        <dbReference type="ChEBI" id="CHEBI:46858"/>
        <dbReference type="ChEBI" id="CHEBI:61978"/>
        <dbReference type="EC" id="3.1.3.48"/>
    </reaction>
</comment>
<dbReference type="GO" id="GO:0004725">
    <property type="term" value="F:protein tyrosine phosphatase activity"/>
    <property type="evidence" value="ECO:0007669"/>
    <property type="project" value="UniProtKB-EC"/>
</dbReference>
<proteinExistence type="inferred from homology"/>
<dbReference type="Proteomes" id="UP001177934">
    <property type="component" value="Chromosome"/>
</dbReference>
<sequence>MAHPHIMEDYPTPNKKLRQQLDVLKAAYSGPLDLRLSSEYMMDATFTNKLDGEVLPLGSSHLLVETSYMYPPPGLPDILMKIWNAGYQPVIAHPERYLYMEEKDYLLLKEKGYSFQLNLMSLSGYYGPHPKVVSEKLLKQKMYDFVGTDLHHLERYRPMLDQLRLTRRQLEALEGLIANNARI</sequence>
<accession>A0AA95HT68</accession>
<reference evidence="5" key="1">
    <citation type="journal article" date="2023" name="Nat. Commun.">
        <title>Identification of a novel Human Milk Oligosaccharides utilization cluster in the infant gut commensal Bacteroides dorei.</title>
        <authorList>
            <person name="Kijner S."/>
            <person name="Ennis D."/>
            <person name="Shmorak S."/>
            <person name="Florentin A."/>
            <person name="Yassour M."/>
        </authorList>
    </citation>
    <scope>NUCLEOTIDE SEQUENCE</scope>
    <source>
        <strain evidence="5">2</strain>
    </source>
</reference>
<evidence type="ECO:0000256" key="4">
    <source>
        <dbReference type="ARBA" id="ARBA00051722"/>
    </source>
</evidence>